<reference evidence="2" key="1">
    <citation type="journal article" date="2022" name="bioRxiv">
        <title>Sequencing and chromosome-scale assembly of the giantPleurodeles waltlgenome.</title>
        <authorList>
            <person name="Brown T."/>
            <person name="Elewa A."/>
            <person name="Iarovenko S."/>
            <person name="Subramanian E."/>
            <person name="Araus A.J."/>
            <person name="Petzold A."/>
            <person name="Susuki M."/>
            <person name="Suzuki K.-i.T."/>
            <person name="Hayashi T."/>
            <person name="Toyoda A."/>
            <person name="Oliveira C."/>
            <person name="Osipova E."/>
            <person name="Leigh N.D."/>
            <person name="Simon A."/>
            <person name="Yun M.H."/>
        </authorList>
    </citation>
    <scope>NUCLEOTIDE SEQUENCE</scope>
    <source>
        <strain evidence="2">20211129_DDA</strain>
        <tissue evidence="2">Liver</tissue>
    </source>
</reference>
<evidence type="ECO:0000313" key="2">
    <source>
        <dbReference type="EMBL" id="KAJ1206786.1"/>
    </source>
</evidence>
<gene>
    <name evidence="2" type="ORF">NDU88_002184</name>
</gene>
<feature type="compositionally biased region" description="Polar residues" evidence="1">
    <location>
        <begin position="143"/>
        <end position="152"/>
    </location>
</feature>
<sequence length="152" mass="16900">MERNRAKFGVVCDNVMRDKVLEYQLRTKLRHDTRSSSDELVVGQSVRVKTPGIVEKGGLEKGRRDHRRCALEGQKEHGEGESESGTGSEPEEEIKAEAEEDDSEDAETSRNHEQSRHVPGGAWLSQDGIQIPPGNHPDEVLTVTGSTLEQRT</sequence>
<dbReference type="EMBL" id="JANPWB010000002">
    <property type="protein sequence ID" value="KAJ1206786.1"/>
    <property type="molecule type" value="Genomic_DNA"/>
</dbReference>
<evidence type="ECO:0000256" key="1">
    <source>
        <dbReference type="SAM" id="MobiDB-lite"/>
    </source>
</evidence>
<organism evidence="2 3">
    <name type="scientific">Pleurodeles waltl</name>
    <name type="common">Iberian ribbed newt</name>
    <dbReference type="NCBI Taxonomy" id="8319"/>
    <lineage>
        <taxon>Eukaryota</taxon>
        <taxon>Metazoa</taxon>
        <taxon>Chordata</taxon>
        <taxon>Craniata</taxon>
        <taxon>Vertebrata</taxon>
        <taxon>Euteleostomi</taxon>
        <taxon>Amphibia</taxon>
        <taxon>Batrachia</taxon>
        <taxon>Caudata</taxon>
        <taxon>Salamandroidea</taxon>
        <taxon>Salamandridae</taxon>
        <taxon>Pleurodelinae</taxon>
        <taxon>Pleurodeles</taxon>
    </lineage>
</organism>
<name>A0AAV7W255_PLEWA</name>
<proteinExistence type="predicted"/>
<dbReference type="AlphaFoldDB" id="A0AAV7W255"/>
<keyword evidence="3" id="KW-1185">Reference proteome</keyword>
<dbReference type="Proteomes" id="UP001066276">
    <property type="component" value="Chromosome 1_2"/>
</dbReference>
<accession>A0AAV7W255</accession>
<comment type="caution">
    <text evidence="2">The sequence shown here is derived from an EMBL/GenBank/DDBJ whole genome shotgun (WGS) entry which is preliminary data.</text>
</comment>
<evidence type="ECO:0000313" key="3">
    <source>
        <dbReference type="Proteomes" id="UP001066276"/>
    </source>
</evidence>
<protein>
    <submittedName>
        <fullName evidence="2">Uncharacterized protein</fullName>
    </submittedName>
</protein>
<feature type="compositionally biased region" description="Acidic residues" evidence="1">
    <location>
        <begin position="89"/>
        <end position="106"/>
    </location>
</feature>
<feature type="compositionally biased region" description="Basic and acidic residues" evidence="1">
    <location>
        <begin position="107"/>
        <end position="116"/>
    </location>
</feature>
<feature type="compositionally biased region" description="Basic and acidic residues" evidence="1">
    <location>
        <begin position="57"/>
        <end position="80"/>
    </location>
</feature>
<feature type="region of interest" description="Disordered" evidence="1">
    <location>
        <begin position="32"/>
        <end position="152"/>
    </location>
</feature>